<dbReference type="PANTHER" id="PTHR23320:SF143">
    <property type="entry name" value="MEMBRANE-SPANNING 4-DOMAINS SUBFAMILY A MEMBER 4A-LIKE ISOFORM X1"/>
    <property type="match status" value="1"/>
</dbReference>
<dbReference type="InterPro" id="IPR030417">
    <property type="entry name" value="MS4A"/>
</dbReference>
<proteinExistence type="predicted"/>
<keyword evidence="1" id="KW-0812">Transmembrane</keyword>
<reference evidence="3" key="1">
    <citation type="submission" date="2025-08" db="UniProtKB">
        <authorList>
            <consortium name="RefSeq"/>
        </authorList>
    </citation>
    <scope>IDENTIFICATION</scope>
</reference>
<protein>
    <submittedName>
        <fullName evidence="3">Uncharacterized protein LOC106531479</fullName>
    </submittedName>
</protein>
<organism evidence="2 3">
    <name type="scientific">Austrofundulus limnaeus</name>
    <name type="common">Annual killifish</name>
    <dbReference type="NCBI Taxonomy" id="52670"/>
    <lineage>
        <taxon>Eukaryota</taxon>
        <taxon>Metazoa</taxon>
        <taxon>Chordata</taxon>
        <taxon>Craniata</taxon>
        <taxon>Vertebrata</taxon>
        <taxon>Euteleostomi</taxon>
        <taxon>Actinopterygii</taxon>
        <taxon>Neopterygii</taxon>
        <taxon>Teleostei</taxon>
        <taxon>Neoteleostei</taxon>
        <taxon>Acanthomorphata</taxon>
        <taxon>Ovalentaria</taxon>
        <taxon>Atherinomorphae</taxon>
        <taxon>Cyprinodontiformes</taxon>
        <taxon>Rivulidae</taxon>
        <taxon>Austrofundulus</taxon>
    </lineage>
</organism>
<dbReference type="RefSeq" id="XP_013882811.1">
    <property type="nucleotide sequence ID" value="XM_014027357.1"/>
</dbReference>
<keyword evidence="1" id="KW-0472">Membrane</keyword>
<sequence>MSDEEFVVEGLSPSQSPLVSVTFQRNQHRKEKYLEAEPKALGITQIGLSLFMMIGVSVFQAKGLSELPLDIPLIILSLLVVIAGLVAVSAQSLHLPTLRACLGMQIVACMVSVVNIIFTLIMLGSSFGGCWMYHWESTNTSTKYDVICRQIENIHSHFYAGGVLIQAALLAISVTLAAYCCKVVNCCGPAPKMPVVTVQTPSRVETDQSNTQD</sequence>
<dbReference type="OrthoDB" id="8958625at2759"/>
<keyword evidence="1" id="KW-1133">Transmembrane helix</keyword>
<evidence type="ECO:0000256" key="1">
    <source>
        <dbReference type="SAM" id="Phobius"/>
    </source>
</evidence>
<accession>A0A2I4CS44</accession>
<evidence type="ECO:0000313" key="3">
    <source>
        <dbReference type="RefSeq" id="XP_013882811.1"/>
    </source>
</evidence>
<evidence type="ECO:0000313" key="2">
    <source>
        <dbReference type="Proteomes" id="UP000192220"/>
    </source>
</evidence>
<feature type="transmembrane region" description="Helical" evidence="1">
    <location>
        <begin position="158"/>
        <end position="179"/>
    </location>
</feature>
<dbReference type="KEGG" id="alim:106531479"/>
<dbReference type="AlphaFoldDB" id="A0A2I4CS44"/>
<feature type="transmembrane region" description="Helical" evidence="1">
    <location>
        <begin position="40"/>
        <end position="59"/>
    </location>
</feature>
<dbReference type="GeneID" id="106531479"/>
<feature type="transmembrane region" description="Helical" evidence="1">
    <location>
        <begin position="71"/>
        <end position="90"/>
    </location>
</feature>
<dbReference type="PANTHER" id="PTHR23320">
    <property type="entry name" value="MEMBRANE-SPANNING 4-DOMAINS SUBFAMILY A MS4A -RELATED"/>
    <property type="match status" value="1"/>
</dbReference>
<keyword evidence="2" id="KW-1185">Reference proteome</keyword>
<dbReference type="Proteomes" id="UP000192220">
    <property type="component" value="Unplaced"/>
</dbReference>
<dbReference type="InParanoid" id="A0A2I4CS44"/>
<gene>
    <name evidence="3" type="primary">LOC106531479</name>
</gene>
<name>A0A2I4CS44_AUSLI</name>